<keyword evidence="3" id="KW-1185">Reference proteome</keyword>
<sequence>VVVLTFILVIRRTMSVRLHQSQSRSNKEKRGIPRKFLAKKSRCQLEDLNNTLITNLNGFGKEIIVNKLKKFRQQKRLKEYTTLQSDSKKGKHLVLKRLNRCFKDKVNGTVKDELANFVKEFGAEIFRSDGVILYCKHIHTAKHKSALCKKAKQIPKSSLISSLSYISTQKKKSQMKARYVNHESTDPCGRFIDNVVIGTMDYDQSSRIYLLACEKLDKTNSSTIVQVFTSALNILWPDGIKYDDVILFTSDAAAYMKKAGKVLKVLFPTCFTCLDFQQLCEDDASYIPNYSVLSDAITRLEEINKTLVNSVAVVVDVVQKIQVVPSVAVNKCSNETVLQFGTSIF</sequence>
<keyword evidence="1" id="KW-0732">Signal</keyword>
<evidence type="ECO:0000256" key="1">
    <source>
        <dbReference type="SAM" id="SignalP"/>
    </source>
</evidence>
<organism evidence="2 3">
    <name type="scientific">Diploptera punctata</name>
    <name type="common">Pacific beetle cockroach</name>
    <dbReference type="NCBI Taxonomy" id="6984"/>
    <lineage>
        <taxon>Eukaryota</taxon>
        <taxon>Metazoa</taxon>
        <taxon>Ecdysozoa</taxon>
        <taxon>Arthropoda</taxon>
        <taxon>Hexapoda</taxon>
        <taxon>Insecta</taxon>
        <taxon>Pterygota</taxon>
        <taxon>Neoptera</taxon>
        <taxon>Polyneoptera</taxon>
        <taxon>Dictyoptera</taxon>
        <taxon>Blattodea</taxon>
        <taxon>Blaberoidea</taxon>
        <taxon>Blaberidae</taxon>
        <taxon>Diplopterinae</taxon>
        <taxon>Diploptera</taxon>
    </lineage>
</organism>
<dbReference type="AlphaFoldDB" id="A0AAD8ECU6"/>
<reference evidence="2" key="1">
    <citation type="journal article" date="2023" name="IScience">
        <title>Live-bearing cockroach genome reveals convergent evolutionary mechanisms linked to viviparity in insects and beyond.</title>
        <authorList>
            <person name="Fouks B."/>
            <person name="Harrison M.C."/>
            <person name="Mikhailova A.A."/>
            <person name="Marchal E."/>
            <person name="English S."/>
            <person name="Carruthers M."/>
            <person name="Jennings E.C."/>
            <person name="Chiamaka E.L."/>
            <person name="Frigard R.A."/>
            <person name="Pippel M."/>
            <person name="Attardo G.M."/>
            <person name="Benoit J.B."/>
            <person name="Bornberg-Bauer E."/>
            <person name="Tobe S.S."/>
        </authorList>
    </citation>
    <scope>NUCLEOTIDE SEQUENCE</scope>
    <source>
        <strain evidence="2">Stay&amp;Tobe</strain>
    </source>
</reference>
<feature type="signal peptide" evidence="1">
    <location>
        <begin position="1"/>
        <end position="15"/>
    </location>
</feature>
<dbReference type="Proteomes" id="UP001233999">
    <property type="component" value="Unassembled WGS sequence"/>
</dbReference>
<feature type="chain" id="PRO_5042178370" evidence="1">
    <location>
        <begin position="16"/>
        <end position="345"/>
    </location>
</feature>
<gene>
    <name evidence="2" type="ORF">L9F63_002583</name>
</gene>
<evidence type="ECO:0000313" key="2">
    <source>
        <dbReference type="EMBL" id="KAJ9585613.1"/>
    </source>
</evidence>
<proteinExistence type="predicted"/>
<feature type="non-terminal residue" evidence="2">
    <location>
        <position position="1"/>
    </location>
</feature>
<evidence type="ECO:0000313" key="3">
    <source>
        <dbReference type="Proteomes" id="UP001233999"/>
    </source>
</evidence>
<accession>A0AAD8ECU6</accession>
<comment type="caution">
    <text evidence="2">The sequence shown here is derived from an EMBL/GenBank/DDBJ whole genome shotgun (WGS) entry which is preliminary data.</text>
</comment>
<reference evidence="2" key="2">
    <citation type="submission" date="2023-05" db="EMBL/GenBank/DDBJ databases">
        <authorList>
            <person name="Fouks B."/>
        </authorList>
    </citation>
    <scope>NUCLEOTIDE SEQUENCE</scope>
    <source>
        <strain evidence="2">Stay&amp;Tobe</strain>
        <tissue evidence="2">Testes</tissue>
    </source>
</reference>
<protein>
    <submittedName>
        <fullName evidence="2">Uncharacterized protein</fullName>
    </submittedName>
</protein>
<feature type="non-terminal residue" evidence="2">
    <location>
        <position position="345"/>
    </location>
</feature>
<name>A0AAD8ECU6_DIPPU</name>
<dbReference type="EMBL" id="JASPKZ010007257">
    <property type="protein sequence ID" value="KAJ9585613.1"/>
    <property type="molecule type" value="Genomic_DNA"/>
</dbReference>